<dbReference type="PANTHER" id="PTHR24399:SF23">
    <property type="entry name" value="C2H2-TYPE DOMAIN-CONTAINING PROTEIN"/>
    <property type="match status" value="1"/>
</dbReference>
<feature type="domain" description="C2H2-type" evidence="11">
    <location>
        <begin position="446"/>
        <end position="473"/>
    </location>
</feature>
<reference evidence="13" key="1">
    <citation type="submission" date="2025-08" db="UniProtKB">
        <authorList>
            <consortium name="RefSeq"/>
        </authorList>
    </citation>
    <scope>IDENTIFICATION</scope>
    <source>
        <tissue evidence="13">Whole organism</tissue>
    </source>
</reference>
<keyword evidence="5" id="KW-0805">Transcription regulation</keyword>
<keyword evidence="9" id="KW-0175">Coiled coil</keyword>
<dbReference type="GeneID" id="113204983"/>
<evidence type="ECO:0000256" key="6">
    <source>
        <dbReference type="ARBA" id="ARBA00023163"/>
    </source>
</evidence>
<evidence type="ECO:0000256" key="5">
    <source>
        <dbReference type="ARBA" id="ARBA00023015"/>
    </source>
</evidence>
<keyword evidence="8" id="KW-0863">Zinc-finger</keyword>
<evidence type="ECO:0000256" key="9">
    <source>
        <dbReference type="SAM" id="Coils"/>
    </source>
</evidence>
<feature type="domain" description="C2H2-type" evidence="11">
    <location>
        <begin position="610"/>
        <end position="637"/>
    </location>
</feature>
<evidence type="ECO:0000313" key="12">
    <source>
        <dbReference type="Proteomes" id="UP000504606"/>
    </source>
</evidence>
<dbReference type="PROSITE" id="PS00028">
    <property type="entry name" value="ZINC_FINGER_C2H2_1"/>
    <property type="match status" value="10"/>
</dbReference>
<dbReference type="SMART" id="SM00355">
    <property type="entry name" value="ZnF_C2H2"/>
    <property type="match status" value="10"/>
</dbReference>
<evidence type="ECO:0000256" key="8">
    <source>
        <dbReference type="PROSITE-ProRule" id="PRU00042"/>
    </source>
</evidence>
<sequence>MESQHQDLSLRAQENSFVPPEENRPVLPADLLNLNDAEMAKLFEPRLPNGVLLEAYSYQDMQDIVCSNPDLINESFESLIQELDELSQPGSSSSPISEESKPDHSVFFGDSAKFKLKEERKPLNNISSQNILCAGAPSFPNTSFVSPEVATCYLPMPPEHFPISIQKCKNSESIFTTFFNAYEGKSKCKIEANETLVKSEEIELSNERIDSTITCDSAWATMPACNDQTVSSSQPLHPQSFKEKDKNVTITMAHEICVEDGLCSSLQGITSSSKSLNNNLMIECSDLQLKVQEAETVLRKLSCDSSSILENMCVIEEQVLDVIHSVQEKVETNIKRLSFNASSSKVKLEVLNDTETIKCPHKCDVCNQEFSLLTNISHHQSSHTRKQAFCCDPCDLVFITDAELLTHNTKLHNYSNGYCCEICSDILPSYPEFLEHLGHHSKQEPFKCGECDFKFRKFSNYCLHMCQHTGELIFKCIVCSSLFRSKEDLFSHQRFFHSPNIINEEKNSIKKNENTFQCEACGKTFNKLRAMLMHKTVKHKVHKAGFSKKKLNLCCATCRKSFATAKTLKAHTAAAHRCNVSVKKSKLKSLTAAAQNRTVPSKKKRKQSTLKCGDCEKVFYSNAVYNRHVLTHQPKARRSSLKAKFQIKVSSLSFREVKFLCEFCCDPFHRAADLKKHKELVHSSGKDKVGPLCQRKTRRRGSLDSVGSFSDSASARTLTPTPANDQMEEVSKDKSSADLIRQKFQVIQESNEVWVNVNNNMLRGVKAEGSHPKQLENACKLIRQGCGMTSSNDDESVLHFCIQCSLSFKNIFELIQHKQLHPLPFLCPTCGLSYLIESDLINHICVF</sequence>
<keyword evidence="7" id="KW-0539">Nucleus</keyword>
<keyword evidence="12" id="KW-1185">Reference proteome</keyword>
<feature type="compositionally biased region" description="Polar residues" evidence="10">
    <location>
        <begin position="705"/>
        <end position="724"/>
    </location>
</feature>
<feature type="compositionally biased region" description="Polar residues" evidence="10">
    <location>
        <begin position="1"/>
        <end position="16"/>
    </location>
</feature>
<proteinExistence type="predicted"/>
<dbReference type="Gene3D" id="3.30.160.60">
    <property type="entry name" value="Classic Zinc Finger"/>
    <property type="match status" value="4"/>
</dbReference>
<dbReference type="PANTHER" id="PTHR24399">
    <property type="entry name" value="ZINC FINGER AND BTB DOMAIN-CONTAINING"/>
    <property type="match status" value="1"/>
</dbReference>
<dbReference type="Proteomes" id="UP000504606">
    <property type="component" value="Unplaced"/>
</dbReference>
<keyword evidence="2" id="KW-0479">Metal-binding</keyword>
<protein>
    <submittedName>
        <fullName evidence="13">Zinc finger protein 62-like</fullName>
    </submittedName>
</protein>
<keyword evidence="6" id="KW-0804">Transcription</keyword>
<dbReference type="GO" id="GO:0005654">
    <property type="term" value="C:nucleoplasm"/>
    <property type="evidence" value="ECO:0007669"/>
    <property type="project" value="TreeGrafter"/>
</dbReference>
<dbReference type="GO" id="GO:0000978">
    <property type="term" value="F:RNA polymerase II cis-regulatory region sequence-specific DNA binding"/>
    <property type="evidence" value="ECO:0007669"/>
    <property type="project" value="TreeGrafter"/>
</dbReference>
<dbReference type="OrthoDB" id="3561125at2759"/>
<dbReference type="PROSITE" id="PS50157">
    <property type="entry name" value="ZINC_FINGER_C2H2_2"/>
    <property type="match status" value="6"/>
</dbReference>
<comment type="subcellular location">
    <subcellularLocation>
        <location evidence="1">Nucleus</location>
    </subcellularLocation>
</comment>
<dbReference type="RefSeq" id="XP_052122123.1">
    <property type="nucleotide sequence ID" value="XM_052266163.1"/>
</dbReference>
<evidence type="ECO:0000313" key="13">
    <source>
        <dbReference type="RefSeq" id="XP_052122123.1"/>
    </source>
</evidence>
<feature type="region of interest" description="Disordered" evidence="10">
    <location>
        <begin position="685"/>
        <end position="731"/>
    </location>
</feature>
<dbReference type="InterPro" id="IPR013087">
    <property type="entry name" value="Znf_C2H2_type"/>
</dbReference>
<dbReference type="InterPro" id="IPR036236">
    <property type="entry name" value="Znf_C2H2_sf"/>
</dbReference>
<dbReference type="GO" id="GO:0001227">
    <property type="term" value="F:DNA-binding transcription repressor activity, RNA polymerase II-specific"/>
    <property type="evidence" value="ECO:0007669"/>
    <property type="project" value="TreeGrafter"/>
</dbReference>
<organism evidence="12 13">
    <name type="scientific">Frankliniella occidentalis</name>
    <name type="common">Western flower thrips</name>
    <name type="synonym">Euthrips occidentalis</name>
    <dbReference type="NCBI Taxonomy" id="133901"/>
    <lineage>
        <taxon>Eukaryota</taxon>
        <taxon>Metazoa</taxon>
        <taxon>Ecdysozoa</taxon>
        <taxon>Arthropoda</taxon>
        <taxon>Hexapoda</taxon>
        <taxon>Insecta</taxon>
        <taxon>Pterygota</taxon>
        <taxon>Neoptera</taxon>
        <taxon>Paraneoptera</taxon>
        <taxon>Thysanoptera</taxon>
        <taxon>Terebrantia</taxon>
        <taxon>Thripoidea</taxon>
        <taxon>Thripidae</taxon>
        <taxon>Frankliniella</taxon>
    </lineage>
</organism>
<feature type="domain" description="C2H2-type" evidence="11">
    <location>
        <begin position="361"/>
        <end position="388"/>
    </location>
</feature>
<dbReference type="AlphaFoldDB" id="A0A9C6U5L5"/>
<name>A0A9C6U5L5_FRAOC</name>
<keyword evidence="3" id="KW-0677">Repeat</keyword>
<evidence type="ECO:0000256" key="7">
    <source>
        <dbReference type="ARBA" id="ARBA00023242"/>
    </source>
</evidence>
<gene>
    <name evidence="13" type="primary">LOC113204983</name>
</gene>
<dbReference type="KEGG" id="foc:113204983"/>
<dbReference type="GO" id="GO:0008270">
    <property type="term" value="F:zinc ion binding"/>
    <property type="evidence" value="ECO:0007669"/>
    <property type="project" value="UniProtKB-KW"/>
</dbReference>
<feature type="region of interest" description="Disordered" evidence="10">
    <location>
        <begin position="1"/>
        <end position="24"/>
    </location>
</feature>
<feature type="domain" description="C2H2-type" evidence="11">
    <location>
        <begin position="516"/>
        <end position="544"/>
    </location>
</feature>
<feature type="domain" description="C2H2-type" evidence="11">
    <location>
        <begin position="474"/>
        <end position="498"/>
    </location>
</feature>
<evidence type="ECO:0000256" key="3">
    <source>
        <dbReference type="ARBA" id="ARBA00022737"/>
    </source>
</evidence>
<feature type="coiled-coil region" evidence="9">
    <location>
        <begin position="277"/>
        <end position="304"/>
    </location>
</feature>
<evidence type="ECO:0000256" key="4">
    <source>
        <dbReference type="ARBA" id="ARBA00022833"/>
    </source>
</evidence>
<evidence type="ECO:0000256" key="2">
    <source>
        <dbReference type="ARBA" id="ARBA00022723"/>
    </source>
</evidence>
<feature type="domain" description="C2H2-type" evidence="11">
    <location>
        <begin position="659"/>
        <end position="687"/>
    </location>
</feature>
<evidence type="ECO:0000256" key="10">
    <source>
        <dbReference type="SAM" id="MobiDB-lite"/>
    </source>
</evidence>
<dbReference type="SUPFAM" id="SSF57667">
    <property type="entry name" value="beta-beta-alpha zinc fingers"/>
    <property type="match status" value="2"/>
</dbReference>
<evidence type="ECO:0000256" key="1">
    <source>
        <dbReference type="ARBA" id="ARBA00004123"/>
    </source>
</evidence>
<evidence type="ECO:0000259" key="11">
    <source>
        <dbReference type="PROSITE" id="PS50157"/>
    </source>
</evidence>
<keyword evidence="4" id="KW-0862">Zinc</keyword>
<accession>A0A9C6U5L5</accession>